<name>A0A2Y9C9W9_9FIRM</name>
<comment type="caution">
    <text evidence="2">The sequence shown here is derived from an EMBL/GenBank/DDBJ whole genome shotgun (WGS) entry which is preliminary data.</text>
</comment>
<feature type="transmembrane region" description="Helical" evidence="1">
    <location>
        <begin position="176"/>
        <end position="196"/>
    </location>
</feature>
<evidence type="ECO:0000313" key="2">
    <source>
        <dbReference type="EMBL" id="PWJ30355.1"/>
    </source>
</evidence>
<keyword evidence="3" id="KW-1185">Reference proteome</keyword>
<evidence type="ECO:0000256" key="1">
    <source>
        <dbReference type="SAM" id="Phobius"/>
    </source>
</evidence>
<sequence length="285" mass="32795">MNIWTVFQTIKNQQFRPESVKAVYQDLSAVPQEEQAKWIQNKKEKIGTEPSYTGNLILEKELFAELTKNLQQTQNYDLYLEEIEQKAEQMTSVIFSDDRSYAYRSAQKTPAVFKKLQGIHVTTDVSEGVILATRSEFTDFCMFLIIIAAVYFLIFEERKFKLYALLKSTYRGRQSVIRAKVFSGAGIVLFCVLVFYGGNYLIGCCKYGFGDPARSVQSVTILYESPFRLSVLEYLVLYLVLKFIVCYSVAGNAVRAEGERFCRFTGCCFFKIYKYHGIYKSISCL</sequence>
<keyword evidence="1" id="KW-0812">Transmembrane</keyword>
<evidence type="ECO:0000313" key="3">
    <source>
        <dbReference type="Proteomes" id="UP000245845"/>
    </source>
</evidence>
<feature type="transmembrane region" description="Helical" evidence="1">
    <location>
        <begin position="235"/>
        <end position="254"/>
    </location>
</feature>
<accession>A0A2Y9C9W9</accession>
<proteinExistence type="predicted"/>
<keyword evidence="1" id="KW-0472">Membrane</keyword>
<reference evidence="2 3" key="1">
    <citation type="submission" date="2018-05" db="EMBL/GenBank/DDBJ databases">
        <title>The Hungate 1000. A catalogue of reference genomes from the rumen microbiome.</title>
        <authorList>
            <person name="Kelly W."/>
        </authorList>
    </citation>
    <scope>NUCLEOTIDE SEQUENCE [LARGE SCALE GENOMIC DNA]</scope>
    <source>
        <strain evidence="2 3">NLAE-zl-C242</strain>
    </source>
</reference>
<dbReference type="EMBL" id="QGDL01000004">
    <property type="protein sequence ID" value="PWJ30355.1"/>
    <property type="molecule type" value="Genomic_DNA"/>
</dbReference>
<gene>
    <name evidence="2" type="ORF">A8806_104225</name>
</gene>
<feature type="transmembrane region" description="Helical" evidence="1">
    <location>
        <begin position="137"/>
        <end position="155"/>
    </location>
</feature>
<protein>
    <submittedName>
        <fullName evidence="2">Uncharacterized protein</fullName>
    </submittedName>
</protein>
<keyword evidence="1" id="KW-1133">Transmembrane helix</keyword>
<organism evidence="2 3">
    <name type="scientific">Faecalicatena orotica</name>
    <dbReference type="NCBI Taxonomy" id="1544"/>
    <lineage>
        <taxon>Bacteria</taxon>
        <taxon>Bacillati</taxon>
        <taxon>Bacillota</taxon>
        <taxon>Clostridia</taxon>
        <taxon>Lachnospirales</taxon>
        <taxon>Lachnospiraceae</taxon>
        <taxon>Faecalicatena</taxon>
    </lineage>
</organism>
<dbReference type="AlphaFoldDB" id="A0A2Y9C9W9"/>
<dbReference type="Proteomes" id="UP000245845">
    <property type="component" value="Unassembled WGS sequence"/>
</dbReference>